<sequence length="564" mass="62581">MSHDQEHNSDPDGSRSGYILGNDYAPPYVSKWSRELSKGFEKDHGFSDHVLRHMNCSYFSTTGQAPTLLSLKQHAQSLAHAIALLSPSAQVIAGIVNEGDANDQPESSDKHTQPLALHEAMDFLASLTKPYSNNDPDHHRQLNSLLNEVSGGHDIMGTQYHCPLADCDAPRDPEDGSGPPGRAMPYASHHNLLMHANACLERLDHELSAQGGILSVLPQTHSPHEVEELRAARNTLLGQLLTFVQALVGRMHELELQYANMADALSGAAVIPRQQLSAVGVDGRAAGAPIAYPQDRWILANAGKDVLNYVHDLLDRREAKMTEKEDVWDKAGAMGTRVLDEDHNDSEDDDDDGEEGELSGQKRKGRGIAYVDITTRYYRARGHTAGENDKGTIFVVPAWKHHPALYHTAEVEERPTVVTVPDPHVPDRISVLQDKYEKRITEGAKAADENIRLSKLCKTLQDDVQSLTEEGQRDKKMNEIMQNLFDKDNRGLVDEIAKLSEECRVAKKNNAEAATRIWQSNKQSTEVQRQLGRAQKHINALTAELDKTRFEYNALRRKNQGAAA</sequence>
<dbReference type="AlphaFoldDB" id="A0A6P8BCE4"/>
<dbReference type="RefSeq" id="XP_030984724.1">
    <property type="nucleotide sequence ID" value="XM_031124100.1"/>
</dbReference>
<feature type="region of interest" description="Disordered" evidence="2">
    <location>
        <begin position="334"/>
        <end position="363"/>
    </location>
</feature>
<feature type="compositionally biased region" description="Acidic residues" evidence="2">
    <location>
        <begin position="342"/>
        <end position="357"/>
    </location>
</feature>
<evidence type="ECO:0000256" key="2">
    <source>
        <dbReference type="SAM" id="MobiDB-lite"/>
    </source>
</evidence>
<keyword evidence="3" id="KW-1185">Reference proteome</keyword>
<reference evidence="4" key="3">
    <citation type="submission" date="2025-08" db="UniProtKB">
        <authorList>
            <consortium name="RefSeq"/>
        </authorList>
    </citation>
    <scope>IDENTIFICATION</scope>
    <source>
        <strain evidence="4">NI907</strain>
    </source>
</reference>
<evidence type="ECO:0000313" key="3">
    <source>
        <dbReference type="Proteomes" id="UP000515153"/>
    </source>
</evidence>
<reference evidence="4" key="2">
    <citation type="submission" date="2019-10" db="EMBL/GenBank/DDBJ databases">
        <authorList>
            <consortium name="NCBI Genome Project"/>
        </authorList>
    </citation>
    <scope>NUCLEOTIDE SEQUENCE</scope>
    <source>
        <strain evidence="4">NI907</strain>
    </source>
</reference>
<gene>
    <name evidence="4" type="ORF">PgNI_04048</name>
</gene>
<protein>
    <submittedName>
        <fullName evidence="4">Uncharacterized protein</fullName>
    </submittedName>
</protein>
<name>A0A6P8BCE4_PYRGI</name>
<organism evidence="3 4">
    <name type="scientific">Pyricularia grisea</name>
    <name type="common">Crabgrass-specific blast fungus</name>
    <name type="synonym">Magnaporthe grisea</name>
    <dbReference type="NCBI Taxonomy" id="148305"/>
    <lineage>
        <taxon>Eukaryota</taxon>
        <taxon>Fungi</taxon>
        <taxon>Dikarya</taxon>
        <taxon>Ascomycota</taxon>
        <taxon>Pezizomycotina</taxon>
        <taxon>Sordariomycetes</taxon>
        <taxon>Sordariomycetidae</taxon>
        <taxon>Magnaporthales</taxon>
        <taxon>Pyriculariaceae</taxon>
        <taxon>Pyricularia</taxon>
    </lineage>
</organism>
<accession>A0A6P8BCE4</accession>
<dbReference type="Proteomes" id="UP000515153">
    <property type="component" value="Unplaced"/>
</dbReference>
<proteinExistence type="predicted"/>
<feature type="compositionally biased region" description="Basic and acidic residues" evidence="2">
    <location>
        <begin position="1"/>
        <end position="13"/>
    </location>
</feature>
<feature type="region of interest" description="Disordered" evidence="2">
    <location>
        <begin position="1"/>
        <end position="20"/>
    </location>
</feature>
<dbReference type="GeneID" id="41959009"/>
<reference evidence="4" key="1">
    <citation type="journal article" date="2019" name="Mol. Biol. Evol.">
        <title>Blast fungal genomes show frequent chromosomal changes, gene gains and losses, and effector gene turnover.</title>
        <authorList>
            <person name="Gomez Luciano L.B."/>
            <person name="Jason Tsai I."/>
            <person name="Chuma I."/>
            <person name="Tosa Y."/>
            <person name="Chen Y.H."/>
            <person name="Li J.Y."/>
            <person name="Li M.Y."/>
            <person name="Jade Lu M.Y."/>
            <person name="Nakayashiki H."/>
            <person name="Li W.H."/>
        </authorList>
    </citation>
    <scope>NUCLEOTIDE SEQUENCE</scope>
    <source>
        <strain evidence="4">NI907</strain>
    </source>
</reference>
<evidence type="ECO:0000256" key="1">
    <source>
        <dbReference type="SAM" id="Coils"/>
    </source>
</evidence>
<evidence type="ECO:0000313" key="4">
    <source>
        <dbReference type="RefSeq" id="XP_030984724.1"/>
    </source>
</evidence>
<dbReference type="KEGG" id="pgri:PgNI_04048"/>
<keyword evidence="1" id="KW-0175">Coiled coil</keyword>
<feature type="coiled-coil region" evidence="1">
    <location>
        <begin position="450"/>
        <end position="558"/>
    </location>
</feature>